<dbReference type="SUPFAM" id="SSF55785">
    <property type="entry name" value="PYP-like sensor domain (PAS domain)"/>
    <property type="match status" value="1"/>
</dbReference>
<gene>
    <name evidence="8" type="ORF">Fmac_004849</name>
</gene>
<dbReference type="GO" id="GO:0009881">
    <property type="term" value="F:photoreceptor activity"/>
    <property type="evidence" value="ECO:0007669"/>
    <property type="project" value="UniProtKB-KW"/>
</dbReference>
<dbReference type="Proteomes" id="UP001603857">
    <property type="component" value="Unassembled WGS sequence"/>
</dbReference>
<dbReference type="PANTHER" id="PTHR47429">
    <property type="entry name" value="PROTEIN TWIN LOV 1"/>
    <property type="match status" value="1"/>
</dbReference>
<evidence type="ECO:0000256" key="2">
    <source>
        <dbReference type="ARBA" id="ARBA00022606"/>
    </source>
</evidence>
<evidence type="ECO:0000256" key="5">
    <source>
        <dbReference type="ARBA" id="ARBA00022991"/>
    </source>
</evidence>
<dbReference type="Pfam" id="PF13426">
    <property type="entry name" value="PAS_9"/>
    <property type="match status" value="1"/>
</dbReference>
<evidence type="ECO:0000256" key="3">
    <source>
        <dbReference type="ARBA" id="ARBA00022630"/>
    </source>
</evidence>
<evidence type="ECO:0000313" key="9">
    <source>
        <dbReference type="Proteomes" id="UP001603857"/>
    </source>
</evidence>
<feature type="domain" description="PAS" evidence="7">
    <location>
        <begin position="70"/>
        <end position="97"/>
    </location>
</feature>
<evidence type="ECO:0000259" key="7">
    <source>
        <dbReference type="PROSITE" id="PS50112"/>
    </source>
</evidence>
<dbReference type="EMBL" id="JBGMDY010000002">
    <property type="protein sequence ID" value="KAL2343564.1"/>
    <property type="molecule type" value="Genomic_DNA"/>
</dbReference>
<keyword evidence="9" id="KW-1185">Reference proteome</keyword>
<sequence>MVDDYPWKYQVYMDYTLEAMHACGEEKKQRISSNSRRLRDGISGTLTGADWWNLTEEERVPDPSLPGHPIVFASPTFLKLTGYALPEVLGRSVALFQGPLTSRSSLLQIREALVFLNYRKDGSPFWILLCVSLVFNPRSATVVHFLAVQVSLLRHRASSPVRDLSVRERERESKSVECGLEFGLEEGAELAWRKGCEDERRQK</sequence>
<organism evidence="8 9">
    <name type="scientific">Flemingia macrophylla</name>
    <dbReference type="NCBI Taxonomy" id="520843"/>
    <lineage>
        <taxon>Eukaryota</taxon>
        <taxon>Viridiplantae</taxon>
        <taxon>Streptophyta</taxon>
        <taxon>Embryophyta</taxon>
        <taxon>Tracheophyta</taxon>
        <taxon>Spermatophyta</taxon>
        <taxon>Magnoliopsida</taxon>
        <taxon>eudicotyledons</taxon>
        <taxon>Gunneridae</taxon>
        <taxon>Pentapetalae</taxon>
        <taxon>rosids</taxon>
        <taxon>fabids</taxon>
        <taxon>Fabales</taxon>
        <taxon>Fabaceae</taxon>
        <taxon>Papilionoideae</taxon>
        <taxon>50 kb inversion clade</taxon>
        <taxon>NPAAA clade</taxon>
        <taxon>indigoferoid/millettioid clade</taxon>
        <taxon>Phaseoleae</taxon>
        <taxon>Flemingia</taxon>
    </lineage>
</organism>
<dbReference type="Gene3D" id="3.30.450.20">
    <property type="entry name" value="PAS domain"/>
    <property type="match status" value="1"/>
</dbReference>
<evidence type="ECO:0000313" key="8">
    <source>
        <dbReference type="EMBL" id="KAL2343564.1"/>
    </source>
</evidence>
<dbReference type="AlphaFoldDB" id="A0ABD1N630"/>
<accession>A0ABD1N630</accession>
<dbReference type="PANTHER" id="PTHR47429:SF2">
    <property type="entry name" value="PROTEIN TWIN LOV 1"/>
    <property type="match status" value="1"/>
</dbReference>
<keyword evidence="2" id="KW-0716">Sensory transduction</keyword>
<keyword evidence="6" id="KW-0675">Receptor</keyword>
<evidence type="ECO:0000256" key="6">
    <source>
        <dbReference type="ARBA" id="ARBA00023170"/>
    </source>
</evidence>
<keyword evidence="5" id="KW-0157">Chromophore</keyword>
<dbReference type="GO" id="GO:0009637">
    <property type="term" value="P:response to blue light"/>
    <property type="evidence" value="ECO:0007669"/>
    <property type="project" value="UniProtKB-ARBA"/>
</dbReference>
<keyword evidence="3" id="KW-0285">Flavoprotein</keyword>
<proteinExistence type="predicted"/>
<dbReference type="CDD" id="cd00130">
    <property type="entry name" value="PAS"/>
    <property type="match status" value="1"/>
</dbReference>
<name>A0ABD1N630_9FABA</name>
<keyword evidence="1" id="KW-0600">Photoreceptor protein</keyword>
<keyword evidence="4" id="KW-0288">FMN</keyword>
<reference evidence="8 9" key="1">
    <citation type="submission" date="2024-08" db="EMBL/GenBank/DDBJ databases">
        <title>Insights into the chromosomal genome structure of Flemingia macrophylla.</title>
        <authorList>
            <person name="Ding Y."/>
            <person name="Zhao Y."/>
            <person name="Bi W."/>
            <person name="Wu M."/>
            <person name="Zhao G."/>
            <person name="Gong Y."/>
            <person name="Li W."/>
            <person name="Zhang P."/>
        </authorList>
    </citation>
    <scope>NUCLEOTIDE SEQUENCE [LARGE SCALE GENOMIC DNA]</scope>
    <source>
        <strain evidence="8">DYQJB</strain>
        <tissue evidence="8">Leaf</tissue>
    </source>
</reference>
<dbReference type="PROSITE" id="PS50112">
    <property type="entry name" value="PAS"/>
    <property type="match status" value="1"/>
</dbReference>
<dbReference type="InterPro" id="IPR001610">
    <property type="entry name" value="PAC"/>
</dbReference>
<dbReference type="SMART" id="SM00086">
    <property type="entry name" value="PAC"/>
    <property type="match status" value="1"/>
</dbReference>
<dbReference type="InterPro" id="IPR000014">
    <property type="entry name" value="PAS"/>
</dbReference>
<comment type="caution">
    <text evidence="8">The sequence shown here is derived from an EMBL/GenBank/DDBJ whole genome shotgun (WGS) entry which is preliminary data.</text>
</comment>
<dbReference type="InterPro" id="IPR035965">
    <property type="entry name" value="PAS-like_dom_sf"/>
</dbReference>
<protein>
    <recommendedName>
        <fullName evidence="7">PAS domain-containing protein</fullName>
    </recommendedName>
</protein>
<evidence type="ECO:0000256" key="1">
    <source>
        <dbReference type="ARBA" id="ARBA00022543"/>
    </source>
</evidence>
<evidence type="ECO:0000256" key="4">
    <source>
        <dbReference type="ARBA" id="ARBA00022643"/>
    </source>
</evidence>